<reference evidence="2 3" key="1">
    <citation type="submission" date="2018-08" db="EMBL/GenBank/DDBJ databases">
        <title>Genome and evolution of the arbuscular mycorrhizal fungus Diversispora epigaea (formerly Glomus versiforme) and its bacterial endosymbionts.</title>
        <authorList>
            <person name="Sun X."/>
            <person name="Fei Z."/>
            <person name="Harrison M."/>
        </authorList>
    </citation>
    <scope>NUCLEOTIDE SEQUENCE [LARGE SCALE GENOMIC DNA]</scope>
    <source>
        <strain evidence="2 3">IT104</strain>
    </source>
</reference>
<organism evidence="2 3">
    <name type="scientific">Diversispora epigaea</name>
    <dbReference type="NCBI Taxonomy" id="1348612"/>
    <lineage>
        <taxon>Eukaryota</taxon>
        <taxon>Fungi</taxon>
        <taxon>Fungi incertae sedis</taxon>
        <taxon>Mucoromycota</taxon>
        <taxon>Glomeromycotina</taxon>
        <taxon>Glomeromycetes</taxon>
        <taxon>Diversisporales</taxon>
        <taxon>Diversisporaceae</taxon>
        <taxon>Diversispora</taxon>
    </lineage>
</organism>
<feature type="region of interest" description="Disordered" evidence="1">
    <location>
        <begin position="1"/>
        <end position="56"/>
    </location>
</feature>
<comment type="caution">
    <text evidence="2">The sequence shown here is derived from an EMBL/GenBank/DDBJ whole genome shotgun (WGS) entry which is preliminary data.</text>
</comment>
<evidence type="ECO:0008006" key="4">
    <source>
        <dbReference type="Google" id="ProtNLM"/>
    </source>
</evidence>
<name>A0A397IJW8_9GLOM</name>
<evidence type="ECO:0000256" key="1">
    <source>
        <dbReference type="SAM" id="MobiDB-lite"/>
    </source>
</evidence>
<protein>
    <recommendedName>
        <fullName evidence="4">Aspartic peptidase DDI1-type domain-containing protein</fullName>
    </recommendedName>
</protein>
<feature type="compositionally biased region" description="Basic and acidic residues" evidence="1">
    <location>
        <begin position="25"/>
        <end position="41"/>
    </location>
</feature>
<dbReference type="AlphaFoldDB" id="A0A397IJW8"/>
<dbReference type="EMBL" id="PQFF01000187">
    <property type="protein sequence ID" value="RHZ76231.1"/>
    <property type="molecule type" value="Genomic_DNA"/>
</dbReference>
<keyword evidence="3" id="KW-1185">Reference proteome</keyword>
<accession>A0A397IJW8</accession>
<sequence>MNNSNNEQSQEANTSMETETLLDMETNRENTIRIDKEKSRENTNSGKTNEEEITSDNDKVPVTAILNSSADCNIIGKKVVNELDLKIDDSSDVEVRRYGTDLPLDELVVNIFQSKILKNAVV</sequence>
<gene>
    <name evidence="2" type="ORF">Glove_199g94</name>
</gene>
<dbReference type="Proteomes" id="UP000266861">
    <property type="component" value="Unassembled WGS sequence"/>
</dbReference>
<evidence type="ECO:0000313" key="2">
    <source>
        <dbReference type="EMBL" id="RHZ76231.1"/>
    </source>
</evidence>
<feature type="compositionally biased region" description="Low complexity" evidence="1">
    <location>
        <begin position="1"/>
        <end position="11"/>
    </location>
</feature>
<proteinExistence type="predicted"/>
<evidence type="ECO:0000313" key="3">
    <source>
        <dbReference type="Proteomes" id="UP000266861"/>
    </source>
</evidence>